<organism evidence="9 10">
    <name type="scientific">Eubacterium ramulus</name>
    <dbReference type="NCBI Taxonomy" id="39490"/>
    <lineage>
        <taxon>Bacteria</taxon>
        <taxon>Bacillati</taxon>
        <taxon>Bacillota</taxon>
        <taxon>Clostridia</taxon>
        <taxon>Eubacteriales</taxon>
        <taxon>Eubacteriaceae</taxon>
        <taxon>Eubacterium</taxon>
    </lineage>
</organism>
<dbReference type="InterPro" id="IPR015421">
    <property type="entry name" value="PyrdxlP-dep_Trfase_major"/>
</dbReference>
<dbReference type="Proteomes" id="UP000095492">
    <property type="component" value="Unassembled WGS sequence"/>
</dbReference>
<dbReference type="AlphaFoldDB" id="A0A173RHJ7"/>
<evidence type="ECO:0000256" key="1">
    <source>
        <dbReference type="ARBA" id="ARBA00001933"/>
    </source>
</evidence>
<dbReference type="Pfam" id="PF00266">
    <property type="entry name" value="Aminotran_5"/>
    <property type="match status" value="1"/>
</dbReference>
<dbReference type="GeneID" id="97391090"/>
<reference evidence="9 10" key="1">
    <citation type="submission" date="2015-09" db="EMBL/GenBank/DDBJ databases">
        <authorList>
            <consortium name="Pathogen Informatics"/>
        </authorList>
    </citation>
    <scope>NUCLEOTIDE SEQUENCE [LARGE SCALE GENOMIC DNA]</scope>
    <source>
        <strain evidence="9 10">2789STDY5608891</strain>
    </source>
</reference>
<evidence type="ECO:0000259" key="8">
    <source>
        <dbReference type="Pfam" id="PF00266"/>
    </source>
</evidence>
<evidence type="ECO:0000256" key="6">
    <source>
        <dbReference type="ARBA" id="ARBA00023014"/>
    </source>
</evidence>
<dbReference type="InterPro" id="IPR000192">
    <property type="entry name" value="Aminotrans_V_dom"/>
</dbReference>
<dbReference type="PIRSF" id="PIRSF005572">
    <property type="entry name" value="NifS"/>
    <property type="match status" value="1"/>
</dbReference>
<evidence type="ECO:0000256" key="7">
    <source>
        <dbReference type="RuleBase" id="RU004504"/>
    </source>
</evidence>
<dbReference type="PROSITE" id="PS00595">
    <property type="entry name" value="AA_TRANSFER_CLASS_5"/>
    <property type="match status" value="1"/>
</dbReference>
<protein>
    <submittedName>
        <fullName evidence="9">Cysteine desulfurase</fullName>
        <ecNumber evidence="9">2.8.1.7</ecNumber>
    </submittedName>
</protein>
<dbReference type="GO" id="GO:0051536">
    <property type="term" value="F:iron-sulfur cluster binding"/>
    <property type="evidence" value="ECO:0007669"/>
    <property type="project" value="UniProtKB-KW"/>
</dbReference>
<dbReference type="RefSeq" id="WP_404856544.1">
    <property type="nucleotide sequence ID" value="NZ_CP173382.1"/>
</dbReference>
<name>A0A173RHJ7_EUBRA</name>
<dbReference type="STRING" id="39490.ERS852448_00412"/>
<dbReference type="GO" id="GO:0031071">
    <property type="term" value="F:cysteine desulfurase activity"/>
    <property type="evidence" value="ECO:0007669"/>
    <property type="project" value="UniProtKB-EC"/>
</dbReference>
<dbReference type="SUPFAM" id="SSF53383">
    <property type="entry name" value="PLP-dependent transferases"/>
    <property type="match status" value="1"/>
</dbReference>
<proteinExistence type="inferred from homology"/>
<gene>
    <name evidence="9" type="primary">iscS</name>
    <name evidence="9" type="ORF">ERS852448_00412</name>
</gene>
<dbReference type="InterPro" id="IPR016454">
    <property type="entry name" value="Cysteine_dSase"/>
</dbReference>
<dbReference type="FunFam" id="3.40.640.10:FF:000084">
    <property type="entry name" value="IscS-like cysteine desulfurase"/>
    <property type="match status" value="1"/>
</dbReference>
<keyword evidence="6" id="KW-0411">Iron-sulfur</keyword>
<dbReference type="InterPro" id="IPR015424">
    <property type="entry name" value="PyrdxlP-dep_Trfase"/>
</dbReference>
<dbReference type="Gene3D" id="3.90.1150.10">
    <property type="entry name" value="Aspartate Aminotransferase, domain 1"/>
    <property type="match status" value="1"/>
</dbReference>
<evidence type="ECO:0000313" key="9">
    <source>
        <dbReference type="EMBL" id="CUM77267.1"/>
    </source>
</evidence>
<feature type="domain" description="Aminotransferase class V" evidence="8">
    <location>
        <begin position="7"/>
        <end position="369"/>
    </location>
</feature>
<dbReference type="Gene3D" id="1.10.260.50">
    <property type="match status" value="1"/>
</dbReference>
<comment type="cofactor">
    <cofactor evidence="1 7">
        <name>pyridoxal 5'-phosphate</name>
        <dbReference type="ChEBI" id="CHEBI:597326"/>
    </cofactor>
</comment>
<dbReference type="GO" id="GO:0046872">
    <property type="term" value="F:metal ion binding"/>
    <property type="evidence" value="ECO:0007669"/>
    <property type="project" value="UniProtKB-KW"/>
</dbReference>
<keyword evidence="4" id="KW-0663">Pyridoxal phosphate</keyword>
<accession>A0A173RHJ7</accession>
<dbReference type="PANTHER" id="PTHR11601:SF50">
    <property type="entry name" value="CYSTEINE DESULFURASE ISCS 2-RELATED"/>
    <property type="match status" value="1"/>
</dbReference>
<evidence type="ECO:0000256" key="3">
    <source>
        <dbReference type="ARBA" id="ARBA00022723"/>
    </source>
</evidence>
<sequence>MLTMEAYLDNSATTRCSEAAKNKMVEALTVDFGNPSSMHMKGVEAEKYVKEAATAIAKTLRCQEKEIVFTSGGTESNNLAIIGTALANQRAGRHIITTSVEHASVKNTMRFLEEEGFEITYLPVDANGEISLEDLKQELREDTILVSMMMVNNEIGALEPIENAGEIIKNHNPATVFHVDAIQAYGKFQIIPKRMHIDLLSVSGHKIHGPKGIGFLYMKEKTKIRPISFGGDQQRGMRSGTINVPGIAGLGVAATEAYAHLAENVEHMYELKAYFADKLQQIGDVTINGKAGHDSAPQIISASFLGVRSEVLLHSLEDRNIYVSAGSACSSNHPSQSGTLLNIGLDHAHQESTLRFSFCPETTREELDYTYGVLEELLPMLRRYTRH</sequence>
<keyword evidence="9" id="KW-0808">Transferase</keyword>
<dbReference type="InterPro" id="IPR015422">
    <property type="entry name" value="PyrdxlP-dep_Trfase_small"/>
</dbReference>
<evidence type="ECO:0000256" key="2">
    <source>
        <dbReference type="ARBA" id="ARBA00006490"/>
    </source>
</evidence>
<dbReference type="EMBL" id="CYYA01000002">
    <property type="protein sequence ID" value="CUM77267.1"/>
    <property type="molecule type" value="Genomic_DNA"/>
</dbReference>
<comment type="similarity">
    <text evidence="2">Belongs to the class-V pyridoxal-phosphate-dependent aminotransferase family. NifS/IscS subfamily.</text>
</comment>
<keyword evidence="5" id="KW-0408">Iron</keyword>
<evidence type="ECO:0000256" key="4">
    <source>
        <dbReference type="ARBA" id="ARBA00022898"/>
    </source>
</evidence>
<dbReference type="Gene3D" id="3.40.640.10">
    <property type="entry name" value="Type I PLP-dependent aspartate aminotransferase-like (Major domain)"/>
    <property type="match status" value="1"/>
</dbReference>
<dbReference type="EC" id="2.8.1.7" evidence="9"/>
<evidence type="ECO:0000313" key="10">
    <source>
        <dbReference type="Proteomes" id="UP000095492"/>
    </source>
</evidence>
<dbReference type="PANTHER" id="PTHR11601">
    <property type="entry name" value="CYSTEINE DESULFURYLASE FAMILY MEMBER"/>
    <property type="match status" value="1"/>
</dbReference>
<dbReference type="InterPro" id="IPR020578">
    <property type="entry name" value="Aminotrans_V_PyrdxlP_BS"/>
</dbReference>
<evidence type="ECO:0000256" key="5">
    <source>
        <dbReference type="ARBA" id="ARBA00023004"/>
    </source>
</evidence>
<keyword evidence="3" id="KW-0479">Metal-binding</keyword>